<dbReference type="InterPro" id="IPR013154">
    <property type="entry name" value="ADH-like_N"/>
</dbReference>
<evidence type="ECO:0000256" key="2">
    <source>
        <dbReference type="ARBA" id="ARBA00022723"/>
    </source>
</evidence>
<accession>A0ABY6DLS6</accession>
<dbReference type="InterPro" id="IPR011032">
    <property type="entry name" value="GroES-like_sf"/>
</dbReference>
<dbReference type="Gene3D" id="3.40.50.720">
    <property type="entry name" value="NAD(P)-binding Rossmann-like Domain"/>
    <property type="match status" value="1"/>
</dbReference>
<keyword evidence="4" id="KW-0560">Oxidoreductase</keyword>
<dbReference type="Gene3D" id="3.90.180.10">
    <property type="entry name" value="Medium-chain alcohol dehydrogenases, catalytic domain"/>
    <property type="match status" value="1"/>
</dbReference>
<evidence type="ECO:0000256" key="1">
    <source>
        <dbReference type="ARBA" id="ARBA00001947"/>
    </source>
</evidence>
<evidence type="ECO:0000313" key="8">
    <source>
        <dbReference type="Proteomes" id="UP001061302"/>
    </source>
</evidence>
<protein>
    <submittedName>
        <fullName evidence="7">Glutathione-dependent formaldehyde dehydrogenase</fullName>
    </submittedName>
</protein>
<gene>
    <name evidence="7" type="ORF">N8I74_15155</name>
</gene>
<dbReference type="CDD" id="cd08283">
    <property type="entry name" value="FDH_like_1"/>
    <property type="match status" value="1"/>
</dbReference>
<dbReference type="InterPro" id="IPR020843">
    <property type="entry name" value="ER"/>
</dbReference>
<dbReference type="InterPro" id="IPR013149">
    <property type="entry name" value="ADH-like_C"/>
</dbReference>
<comment type="cofactor">
    <cofactor evidence="1 5">
        <name>Zn(2+)</name>
        <dbReference type="ChEBI" id="CHEBI:29105"/>
    </cofactor>
</comment>
<feature type="domain" description="Enoyl reductase (ER)" evidence="6">
    <location>
        <begin position="8"/>
        <end position="385"/>
    </location>
</feature>
<dbReference type="InterPro" id="IPR002328">
    <property type="entry name" value="ADH_Zn_CS"/>
</dbReference>
<reference evidence="7" key="1">
    <citation type="submission" date="2022-10" db="EMBL/GenBank/DDBJ databases">
        <title>Chitiniphilus purpureus sp. nov., a novel chitin-degrading bacterium isolated from crawfish pond sediment.</title>
        <authorList>
            <person name="Li K."/>
        </authorList>
    </citation>
    <scope>NUCLEOTIDE SEQUENCE</scope>
    <source>
        <strain evidence="7">CD1</strain>
    </source>
</reference>
<dbReference type="PROSITE" id="PS00059">
    <property type="entry name" value="ADH_ZINC"/>
    <property type="match status" value="1"/>
</dbReference>
<dbReference type="Proteomes" id="UP001061302">
    <property type="component" value="Chromosome"/>
</dbReference>
<dbReference type="Pfam" id="PF00107">
    <property type="entry name" value="ADH_zinc_N"/>
    <property type="match status" value="1"/>
</dbReference>
<dbReference type="PANTHER" id="PTHR42813">
    <property type="entry name" value="ZINC-TYPE ALCOHOL DEHYDROGENASE-LIKE"/>
    <property type="match status" value="1"/>
</dbReference>
<evidence type="ECO:0000259" key="6">
    <source>
        <dbReference type="SMART" id="SM00829"/>
    </source>
</evidence>
<dbReference type="SMART" id="SM00829">
    <property type="entry name" value="PKS_ER"/>
    <property type="match status" value="1"/>
</dbReference>
<dbReference type="SUPFAM" id="SSF51735">
    <property type="entry name" value="NAD(P)-binding Rossmann-fold domains"/>
    <property type="match status" value="1"/>
</dbReference>
<proteinExistence type="inferred from homology"/>
<evidence type="ECO:0000256" key="3">
    <source>
        <dbReference type="ARBA" id="ARBA00022833"/>
    </source>
</evidence>
<dbReference type="Pfam" id="PF08240">
    <property type="entry name" value="ADH_N"/>
    <property type="match status" value="1"/>
</dbReference>
<dbReference type="EMBL" id="CP106753">
    <property type="protein sequence ID" value="UXY14648.1"/>
    <property type="molecule type" value="Genomic_DNA"/>
</dbReference>
<organism evidence="7 8">
    <name type="scientific">Chitiniphilus purpureus</name>
    <dbReference type="NCBI Taxonomy" id="2981137"/>
    <lineage>
        <taxon>Bacteria</taxon>
        <taxon>Pseudomonadati</taxon>
        <taxon>Pseudomonadota</taxon>
        <taxon>Betaproteobacteria</taxon>
        <taxon>Neisseriales</taxon>
        <taxon>Chitinibacteraceae</taxon>
        <taxon>Chitiniphilus</taxon>
    </lineage>
</organism>
<keyword evidence="2 5" id="KW-0479">Metal-binding</keyword>
<dbReference type="RefSeq" id="WP_263123951.1">
    <property type="nucleotide sequence ID" value="NZ_CP106753.1"/>
</dbReference>
<keyword evidence="8" id="KW-1185">Reference proteome</keyword>
<dbReference type="InterPro" id="IPR036291">
    <property type="entry name" value="NAD(P)-bd_dom_sf"/>
</dbReference>
<evidence type="ECO:0000256" key="4">
    <source>
        <dbReference type="ARBA" id="ARBA00023002"/>
    </source>
</evidence>
<keyword evidence="3 5" id="KW-0862">Zinc</keyword>
<comment type="similarity">
    <text evidence="5">Belongs to the zinc-containing alcohol dehydrogenase family.</text>
</comment>
<evidence type="ECO:0000313" key="7">
    <source>
        <dbReference type="EMBL" id="UXY14648.1"/>
    </source>
</evidence>
<dbReference type="SUPFAM" id="SSF50129">
    <property type="entry name" value="GroES-like"/>
    <property type="match status" value="1"/>
</dbReference>
<sequence>MRALTYHGAHDVRVDTVPDPVLQTPQDIILRITATAICGSDLHLYRGKIPEVRDGDILGHEFMGVVEEAGPGVTRVRKGDRVVIPFTISCGDCFFCQKQLYSACESSNPGRGAILNKKNVRSGAGMFGYSHLYGGYAGGQAEYVRVPFANTGPLKIPDGIADEKVLFLSDILPTGYQAVVNADLQPGSTVAIFGAGPVGMMAAACARLKGAERIFMVDHHPYRLEFAVAAYGVEPINFDDDDDPAERIIEATDFRGVDASIDAVGFEAKGSPVETVLTNLKLEGSSGKALRQAIAATRRGGTVSVPGVYAGFIHGFLFGDAFEKGLTFKMGQTHVQRFMPELLEYILAGKLNPEVIITHHLPLEEAALGYKIFNEKEDACRKVVLTPGRGGQLPNGGLA</sequence>
<evidence type="ECO:0000256" key="5">
    <source>
        <dbReference type="RuleBase" id="RU361277"/>
    </source>
</evidence>
<dbReference type="PANTHER" id="PTHR42813:SF2">
    <property type="entry name" value="DEHYDROGENASE, ZINC-CONTAINING, PUTATIVE (AFU_ORTHOLOGUE AFUA_2G02810)-RELATED"/>
    <property type="match status" value="1"/>
</dbReference>
<name>A0ABY6DLS6_9NEIS</name>